<name>A0A345T3H2_9ACTN</name>
<proteinExistence type="predicted"/>
<protein>
    <submittedName>
        <fullName evidence="3">LLM class flavin-dependent oxidoreductase</fullName>
    </submittedName>
</protein>
<evidence type="ECO:0000313" key="4">
    <source>
        <dbReference type="Proteomes" id="UP000249340"/>
    </source>
</evidence>
<dbReference type="Proteomes" id="UP000249340">
    <property type="component" value="Chromosome"/>
</dbReference>
<dbReference type="PANTHER" id="PTHR43244:SF1">
    <property type="entry name" value="5,10-METHYLENETETRAHYDROMETHANOPTERIN REDUCTASE"/>
    <property type="match status" value="1"/>
</dbReference>
<evidence type="ECO:0000259" key="2">
    <source>
        <dbReference type="Pfam" id="PF00296"/>
    </source>
</evidence>
<dbReference type="KEGG" id="stri:C7M71_027195"/>
<organism evidence="3 4">
    <name type="scientific">Peterkaempfera bronchialis</name>
    <dbReference type="NCBI Taxonomy" id="2126346"/>
    <lineage>
        <taxon>Bacteria</taxon>
        <taxon>Bacillati</taxon>
        <taxon>Actinomycetota</taxon>
        <taxon>Actinomycetes</taxon>
        <taxon>Kitasatosporales</taxon>
        <taxon>Streptomycetaceae</taxon>
        <taxon>Peterkaempfera</taxon>
    </lineage>
</organism>
<gene>
    <name evidence="3" type="ORF">C7M71_027195</name>
</gene>
<dbReference type="RefSeq" id="WP_111490038.1">
    <property type="nucleotide sequence ID" value="NZ_CP031264.1"/>
</dbReference>
<dbReference type="InterPro" id="IPR050564">
    <property type="entry name" value="F420-G6PD/mer"/>
</dbReference>
<dbReference type="OrthoDB" id="675245at2"/>
<evidence type="ECO:0000313" key="3">
    <source>
        <dbReference type="EMBL" id="AXI80527.1"/>
    </source>
</evidence>
<reference evidence="4" key="1">
    <citation type="submission" date="2018-07" db="EMBL/GenBank/DDBJ databases">
        <title>Streptacidiphilus bronchialis DSM 106435 chromosome.</title>
        <authorList>
            <person name="Batra D."/>
            <person name="Gulvik C.A."/>
        </authorList>
    </citation>
    <scope>NUCLEOTIDE SEQUENCE [LARGE SCALE GENOMIC DNA]</scope>
    <source>
        <strain evidence="4">DSM 106435</strain>
    </source>
</reference>
<keyword evidence="4" id="KW-1185">Reference proteome</keyword>
<dbReference type="GO" id="GO:0016705">
    <property type="term" value="F:oxidoreductase activity, acting on paired donors, with incorporation or reduction of molecular oxygen"/>
    <property type="evidence" value="ECO:0007669"/>
    <property type="project" value="InterPro"/>
</dbReference>
<feature type="domain" description="Luciferase-like" evidence="2">
    <location>
        <begin position="17"/>
        <end position="251"/>
    </location>
</feature>
<keyword evidence="1" id="KW-0560">Oxidoreductase</keyword>
<evidence type="ECO:0000256" key="1">
    <source>
        <dbReference type="ARBA" id="ARBA00023002"/>
    </source>
</evidence>
<dbReference type="AlphaFoldDB" id="A0A345T3H2"/>
<accession>A0A345T3H2</accession>
<dbReference type="EMBL" id="CP031264">
    <property type="protein sequence ID" value="AXI80527.1"/>
    <property type="molecule type" value="Genomic_DNA"/>
</dbReference>
<dbReference type="Gene3D" id="3.20.20.30">
    <property type="entry name" value="Luciferase-like domain"/>
    <property type="match status" value="1"/>
</dbReference>
<dbReference type="SUPFAM" id="SSF51679">
    <property type="entry name" value="Bacterial luciferase-like"/>
    <property type="match status" value="1"/>
</dbReference>
<sequence>MPDDQQLRPRLGVMFDRDRPPEELAAFAVAVERLGVDDLWVVEDLPWAGSIAAATAALAATERLRVGIGIAPAPLRNPVLLAMEFATVARLFPGRLAAGIGHGVAELLAPAGALPQARLALLEETVTAVRALLRGETVTLKGRAVHLDGVELVHPPTVVPPVLAGVVRPRSLELSGRVAEGTVMAEGQGPDEIAAALDRIDAGRRAAGSDAPHQLVVFTHLRVDDDPERLREATEETVTGHAAWLGVDPADLFLAAGPGSVVAARVRSLWEAGADSVVLRPIGADPLDQVRAALEALGRA</sequence>
<dbReference type="InterPro" id="IPR036661">
    <property type="entry name" value="Luciferase-like_sf"/>
</dbReference>
<dbReference type="PANTHER" id="PTHR43244">
    <property type="match status" value="1"/>
</dbReference>
<dbReference type="InterPro" id="IPR011251">
    <property type="entry name" value="Luciferase-like_dom"/>
</dbReference>
<dbReference type="Pfam" id="PF00296">
    <property type="entry name" value="Bac_luciferase"/>
    <property type="match status" value="1"/>
</dbReference>